<evidence type="ECO:0000259" key="9">
    <source>
        <dbReference type="PROSITE" id="PS51755"/>
    </source>
</evidence>
<evidence type="ECO:0000256" key="3">
    <source>
        <dbReference type="ARBA" id="ARBA00023015"/>
    </source>
</evidence>
<dbReference type="Pfam" id="PF00072">
    <property type="entry name" value="Response_reg"/>
    <property type="match status" value="1"/>
</dbReference>
<dbReference type="SUPFAM" id="SSF52172">
    <property type="entry name" value="CheY-like"/>
    <property type="match status" value="1"/>
</dbReference>
<dbReference type="Gene3D" id="3.40.50.2300">
    <property type="match status" value="1"/>
</dbReference>
<dbReference type="STRING" id="1842532.A7E78_07760"/>
<dbReference type="KEGG" id="pef:A7E78_07760"/>
<keyword evidence="11" id="KW-1185">Reference proteome</keyword>
<dbReference type="SMART" id="SM00448">
    <property type="entry name" value="REC"/>
    <property type="match status" value="1"/>
</dbReference>
<dbReference type="PROSITE" id="PS51755">
    <property type="entry name" value="OMPR_PHOB"/>
    <property type="match status" value="1"/>
</dbReference>
<dbReference type="SMART" id="SM00862">
    <property type="entry name" value="Trans_reg_C"/>
    <property type="match status" value="1"/>
</dbReference>
<dbReference type="SUPFAM" id="SSF46894">
    <property type="entry name" value="C-terminal effector domain of the bipartite response regulators"/>
    <property type="match status" value="1"/>
</dbReference>
<keyword evidence="4 7" id="KW-0238">DNA-binding</keyword>
<dbReference type="GO" id="GO:0005829">
    <property type="term" value="C:cytosol"/>
    <property type="evidence" value="ECO:0007669"/>
    <property type="project" value="TreeGrafter"/>
</dbReference>
<dbReference type="PANTHER" id="PTHR48111:SF4">
    <property type="entry name" value="DNA-BINDING DUAL TRANSCRIPTIONAL REGULATOR OMPR"/>
    <property type="match status" value="1"/>
</dbReference>
<keyword evidence="5" id="KW-0804">Transcription</keyword>
<gene>
    <name evidence="10" type="ORF">A7E78_07760</name>
</gene>
<dbReference type="GO" id="GO:0000976">
    <property type="term" value="F:transcription cis-regulatory region binding"/>
    <property type="evidence" value="ECO:0007669"/>
    <property type="project" value="TreeGrafter"/>
</dbReference>
<dbReference type="AlphaFoldDB" id="A0A1L3GT08"/>
<dbReference type="CDD" id="cd00383">
    <property type="entry name" value="trans_reg_C"/>
    <property type="match status" value="1"/>
</dbReference>
<dbReference type="PANTHER" id="PTHR48111">
    <property type="entry name" value="REGULATOR OF RPOS"/>
    <property type="match status" value="1"/>
</dbReference>
<feature type="domain" description="OmpR/PhoB-type" evidence="9">
    <location>
        <begin position="140"/>
        <end position="236"/>
    </location>
</feature>
<evidence type="ECO:0000256" key="6">
    <source>
        <dbReference type="PROSITE-ProRule" id="PRU00169"/>
    </source>
</evidence>
<dbReference type="PROSITE" id="PS50110">
    <property type="entry name" value="RESPONSE_REGULATORY"/>
    <property type="match status" value="1"/>
</dbReference>
<dbReference type="EMBL" id="CP015519">
    <property type="protein sequence ID" value="APG29062.1"/>
    <property type="molecule type" value="Genomic_DNA"/>
</dbReference>
<evidence type="ECO:0000259" key="8">
    <source>
        <dbReference type="PROSITE" id="PS50110"/>
    </source>
</evidence>
<keyword evidence="1 6" id="KW-0597">Phosphoprotein</keyword>
<dbReference type="InterPro" id="IPR001789">
    <property type="entry name" value="Sig_transdc_resp-reg_receiver"/>
</dbReference>
<organism evidence="10 11">
    <name type="scientific">Syntrophotalea acetylenivorans</name>
    <dbReference type="NCBI Taxonomy" id="1842532"/>
    <lineage>
        <taxon>Bacteria</taxon>
        <taxon>Pseudomonadati</taxon>
        <taxon>Thermodesulfobacteriota</taxon>
        <taxon>Desulfuromonadia</taxon>
        <taxon>Desulfuromonadales</taxon>
        <taxon>Syntrophotaleaceae</taxon>
        <taxon>Syntrophotalea</taxon>
    </lineage>
</organism>
<evidence type="ECO:0000256" key="1">
    <source>
        <dbReference type="ARBA" id="ARBA00022553"/>
    </source>
</evidence>
<evidence type="ECO:0000256" key="2">
    <source>
        <dbReference type="ARBA" id="ARBA00023012"/>
    </source>
</evidence>
<dbReference type="FunFam" id="3.40.50.2300:FF:000001">
    <property type="entry name" value="DNA-binding response regulator PhoB"/>
    <property type="match status" value="1"/>
</dbReference>
<dbReference type="GO" id="GO:0006355">
    <property type="term" value="P:regulation of DNA-templated transcription"/>
    <property type="evidence" value="ECO:0007669"/>
    <property type="project" value="InterPro"/>
</dbReference>
<dbReference type="InterPro" id="IPR011006">
    <property type="entry name" value="CheY-like_superfamily"/>
</dbReference>
<proteinExistence type="predicted"/>
<dbReference type="GO" id="GO:0000156">
    <property type="term" value="F:phosphorelay response regulator activity"/>
    <property type="evidence" value="ECO:0007669"/>
    <property type="project" value="TreeGrafter"/>
</dbReference>
<sequence>MPQGHSKSRKHILVVEDEEDILALIHYNLTREGFRSTCATSGEEALRIVQKDPPDLVVLDLMLPGIDGLEVCRTLKSQPETRSIAVLMVTAKGEEADVVAGLEMGADDYVTKPFSPRILIARARAVLRRNAGDDDSAEQSEVIKTDGLLVHPGRNEVLVDGQAVDLTYTEFRVLHFLASRPGWVFTRYQIVNAVRGDDYSVTDRAVDVQIVGLRKKLGVYGKLIETVRGVGYRFKD</sequence>
<evidence type="ECO:0000256" key="4">
    <source>
        <dbReference type="ARBA" id="ARBA00023125"/>
    </source>
</evidence>
<feature type="DNA-binding region" description="OmpR/PhoB-type" evidence="7">
    <location>
        <begin position="140"/>
        <end position="236"/>
    </location>
</feature>
<feature type="domain" description="Response regulatory" evidence="8">
    <location>
        <begin position="11"/>
        <end position="127"/>
    </location>
</feature>
<dbReference type="GO" id="GO:0032993">
    <property type="term" value="C:protein-DNA complex"/>
    <property type="evidence" value="ECO:0007669"/>
    <property type="project" value="TreeGrafter"/>
</dbReference>
<dbReference type="Pfam" id="PF00486">
    <property type="entry name" value="Trans_reg_C"/>
    <property type="match status" value="1"/>
</dbReference>
<feature type="modified residue" description="4-aspartylphosphate" evidence="6">
    <location>
        <position position="60"/>
    </location>
</feature>
<keyword evidence="2" id="KW-0902">Two-component regulatory system</keyword>
<dbReference type="OrthoDB" id="9793321at2"/>
<evidence type="ECO:0000313" key="11">
    <source>
        <dbReference type="Proteomes" id="UP000182517"/>
    </source>
</evidence>
<protein>
    <submittedName>
        <fullName evidence="10">DNA-binding response regulator</fullName>
    </submittedName>
</protein>
<evidence type="ECO:0000313" key="10">
    <source>
        <dbReference type="EMBL" id="APG29062.1"/>
    </source>
</evidence>
<dbReference type="Proteomes" id="UP000182517">
    <property type="component" value="Chromosome"/>
</dbReference>
<dbReference type="InterPro" id="IPR016032">
    <property type="entry name" value="Sig_transdc_resp-reg_C-effctor"/>
</dbReference>
<dbReference type="InterPro" id="IPR001867">
    <property type="entry name" value="OmpR/PhoB-type_DNA-bd"/>
</dbReference>
<evidence type="ECO:0000256" key="7">
    <source>
        <dbReference type="PROSITE-ProRule" id="PRU01091"/>
    </source>
</evidence>
<dbReference type="InterPro" id="IPR039420">
    <property type="entry name" value="WalR-like"/>
</dbReference>
<dbReference type="Gene3D" id="1.10.10.10">
    <property type="entry name" value="Winged helix-like DNA-binding domain superfamily/Winged helix DNA-binding domain"/>
    <property type="match status" value="1"/>
</dbReference>
<dbReference type="Gene3D" id="6.10.250.690">
    <property type="match status" value="1"/>
</dbReference>
<evidence type="ECO:0000256" key="5">
    <source>
        <dbReference type="ARBA" id="ARBA00023163"/>
    </source>
</evidence>
<accession>A0A1L3GT08</accession>
<keyword evidence="3" id="KW-0805">Transcription regulation</keyword>
<dbReference type="InterPro" id="IPR036388">
    <property type="entry name" value="WH-like_DNA-bd_sf"/>
</dbReference>
<name>A0A1L3GT08_9BACT</name>
<reference evidence="10 11" key="1">
    <citation type="journal article" date="2017" name="Genome Announc.">
        <title>Complete Genome Sequences of Two Acetylene-Fermenting Pelobacter acetylenicus Strains.</title>
        <authorList>
            <person name="Sutton J.M."/>
            <person name="Baesman S.M."/>
            <person name="Fierst J.L."/>
            <person name="Poret-Peterson A.T."/>
            <person name="Oremland R.S."/>
            <person name="Dunlap D.S."/>
            <person name="Akob D.M."/>
        </authorList>
    </citation>
    <scope>NUCLEOTIDE SEQUENCE [LARGE SCALE GENOMIC DNA]</scope>
    <source>
        <strain evidence="10 11">SFB93</strain>
    </source>
</reference>